<organism evidence="1 2">
    <name type="scientific">Thermus aquaticus</name>
    <dbReference type="NCBI Taxonomy" id="271"/>
    <lineage>
        <taxon>Bacteria</taxon>
        <taxon>Thermotogati</taxon>
        <taxon>Deinococcota</taxon>
        <taxon>Deinococci</taxon>
        <taxon>Thermales</taxon>
        <taxon>Thermaceae</taxon>
        <taxon>Thermus</taxon>
    </lineage>
</organism>
<dbReference type="Proteomes" id="UP000037685">
    <property type="component" value="Unassembled WGS sequence"/>
</dbReference>
<name>A0A0M9AGA0_THEAQ</name>
<comment type="caution">
    <text evidence="1">The sequence shown here is derived from an EMBL/GenBank/DDBJ whole genome shotgun (WGS) entry which is preliminary data.</text>
</comment>
<protein>
    <recommendedName>
        <fullName evidence="3">DUF3800 domain-containing protein</fullName>
    </recommendedName>
</protein>
<dbReference type="EMBL" id="LHCI01000106">
    <property type="protein sequence ID" value="KOX90205.1"/>
    <property type="molecule type" value="Genomic_DNA"/>
</dbReference>
<dbReference type="RefSeq" id="WP_053767815.1">
    <property type="nucleotide sequence ID" value="NZ_LHCI01000106.1"/>
</dbReference>
<evidence type="ECO:0008006" key="3">
    <source>
        <dbReference type="Google" id="ProtNLM"/>
    </source>
</evidence>
<dbReference type="AlphaFoldDB" id="A0A0M9AGA0"/>
<dbReference type="PATRIC" id="fig|271.14.peg.1469"/>
<dbReference type="Pfam" id="PF12686">
    <property type="entry name" value="DUF3800"/>
    <property type="match status" value="1"/>
</dbReference>
<accession>A0A0M9AGA0</accession>
<sequence>MLLCFLDESGDHILSGGDPNYPVFVLAGVVVEEGYYASVIQPEMEELKQRLFGKRDLVLHTADITRNRNGFEGLKDPGFRAKFYQEINAAMRRWHYTVLGVLVDKRRLVEVYGSSAWDPYDLSLSFLVERLVFLSEERRDRAKIIAESRSSSLDQRLERTWEGLLEKGTHYVRAQRLRRRVERLIFKKKGDNEAGLQLADLVASPIGRHYLGKPAKEDWKIVAGKLRHGLVVFPKS</sequence>
<dbReference type="InterPro" id="IPR024524">
    <property type="entry name" value="DUF3800"/>
</dbReference>
<proteinExistence type="predicted"/>
<evidence type="ECO:0000313" key="2">
    <source>
        <dbReference type="Proteomes" id="UP000037685"/>
    </source>
</evidence>
<reference evidence="1 2" key="1">
    <citation type="submission" date="2015-07" db="EMBL/GenBank/DDBJ databases">
        <authorList>
            <person name="Noorani M."/>
        </authorList>
    </citation>
    <scope>NUCLEOTIDE SEQUENCE [LARGE SCALE GENOMIC DNA]</scope>
    <source>
        <strain evidence="2">ATCC 25104 / DSM 625 / JCM 10724 / NBRC 103206 / NCIMB 11243 / YT-1</strain>
    </source>
</reference>
<evidence type="ECO:0000313" key="1">
    <source>
        <dbReference type="EMBL" id="KOX90205.1"/>
    </source>
</evidence>
<gene>
    <name evidence="1" type="ORF">BVI061214_01393</name>
</gene>